<organism evidence="17 18">
    <name type="scientific">Paenibacillus crassostreae</name>
    <dbReference type="NCBI Taxonomy" id="1763538"/>
    <lineage>
        <taxon>Bacteria</taxon>
        <taxon>Bacillati</taxon>
        <taxon>Bacillota</taxon>
        <taxon>Bacilli</taxon>
        <taxon>Bacillales</taxon>
        <taxon>Paenibacillaceae</taxon>
        <taxon>Paenibacillus</taxon>
    </lineage>
</organism>
<dbReference type="EMBL" id="LSFN01000001">
    <property type="protein sequence ID" value="OAB77870.1"/>
    <property type="molecule type" value="Genomic_DNA"/>
</dbReference>
<dbReference type="SUPFAM" id="SSF158472">
    <property type="entry name" value="HAMP domain-like"/>
    <property type="match status" value="1"/>
</dbReference>
<protein>
    <recommendedName>
        <fullName evidence="3">histidine kinase</fullName>
        <ecNumber evidence="3">2.7.13.3</ecNumber>
    </recommendedName>
</protein>
<dbReference type="Pfam" id="PF00512">
    <property type="entry name" value="HisKA"/>
    <property type="match status" value="1"/>
</dbReference>
<evidence type="ECO:0000256" key="2">
    <source>
        <dbReference type="ARBA" id="ARBA00004651"/>
    </source>
</evidence>
<evidence type="ECO:0000256" key="3">
    <source>
        <dbReference type="ARBA" id="ARBA00012438"/>
    </source>
</evidence>
<feature type="transmembrane region" description="Helical" evidence="14">
    <location>
        <begin position="168"/>
        <end position="188"/>
    </location>
</feature>
<evidence type="ECO:0000256" key="13">
    <source>
        <dbReference type="ARBA" id="ARBA00023136"/>
    </source>
</evidence>
<accession>A0A167GT05</accession>
<dbReference type="GO" id="GO:0005886">
    <property type="term" value="C:plasma membrane"/>
    <property type="evidence" value="ECO:0007669"/>
    <property type="project" value="UniProtKB-SubCell"/>
</dbReference>
<dbReference type="SMART" id="SM00387">
    <property type="entry name" value="HATPase_c"/>
    <property type="match status" value="1"/>
</dbReference>
<evidence type="ECO:0000313" key="17">
    <source>
        <dbReference type="EMBL" id="OAB77870.1"/>
    </source>
</evidence>
<dbReference type="GO" id="GO:0005524">
    <property type="term" value="F:ATP binding"/>
    <property type="evidence" value="ECO:0007669"/>
    <property type="project" value="UniProtKB-KW"/>
</dbReference>
<evidence type="ECO:0000256" key="1">
    <source>
        <dbReference type="ARBA" id="ARBA00000085"/>
    </source>
</evidence>
<keyword evidence="9 17" id="KW-0418">Kinase</keyword>
<comment type="subcellular location">
    <subcellularLocation>
        <location evidence="2">Cell membrane</location>
        <topology evidence="2">Multi-pass membrane protein</topology>
    </subcellularLocation>
</comment>
<dbReference type="InterPro" id="IPR050398">
    <property type="entry name" value="HssS/ArlS-like"/>
</dbReference>
<dbReference type="Proteomes" id="UP000077134">
    <property type="component" value="Unassembled WGS sequence"/>
</dbReference>
<dbReference type="InterPro" id="IPR036890">
    <property type="entry name" value="HATPase_C_sf"/>
</dbReference>
<dbReference type="InterPro" id="IPR003660">
    <property type="entry name" value="HAMP_dom"/>
</dbReference>
<name>A0A167GT05_9BACL</name>
<dbReference type="InterPro" id="IPR003661">
    <property type="entry name" value="HisK_dim/P_dom"/>
</dbReference>
<dbReference type="PRINTS" id="PR00344">
    <property type="entry name" value="BCTRLSENSOR"/>
</dbReference>
<keyword evidence="8" id="KW-0547">Nucleotide-binding</keyword>
<evidence type="ECO:0000256" key="6">
    <source>
        <dbReference type="ARBA" id="ARBA00022679"/>
    </source>
</evidence>
<dbReference type="Gene3D" id="3.30.565.10">
    <property type="entry name" value="Histidine kinase-like ATPase, C-terminal domain"/>
    <property type="match status" value="1"/>
</dbReference>
<dbReference type="CDD" id="cd00075">
    <property type="entry name" value="HATPase"/>
    <property type="match status" value="1"/>
</dbReference>
<feature type="domain" description="Histidine kinase" evidence="15">
    <location>
        <begin position="258"/>
        <end position="485"/>
    </location>
</feature>
<dbReference type="PROSITE" id="PS50109">
    <property type="entry name" value="HIS_KIN"/>
    <property type="match status" value="1"/>
</dbReference>
<dbReference type="CDD" id="cd00082">
    <property type="entry name" value="HisKA"/>
    <property type="match status" value="1"/>
</dbReference>
<dbReference type="Pfam" id="PF00672">
    <property type="entry name" value="HAMP"/>
    <property type="match status" value="1"/>
</dbReference>
<dbReference type="Gene3D" id="6.10.340.10">
    <property type="match status" value="1"/>
</dbReference>
<dbReference type="SMART" id="SM00304">
    <property type="entry name" value="HAMP"/>
    <property type="match status" value="1"/>
</dbReference>
<sequence length="490" mass="55142">MSIRFRLTAWYSVILAVTLIIFGSAIYTIVYINMYDEVEKRIHQQRQRIDIDPYIINVDLNKGTFDFTFKTPTPSNFQQNPIVAQIYDYTKGVIIPDQNLQGLGMEIPIPSVDSSGLKKRMSHVQIEGKPFLVYQEPLTVEGGTIIGLLQIAAYTGSEQNLFDNLQNILVTGSAIMILIASSFGLFLAHKSIRPIGKVIEAANQIQKGADLSLRIEYNGPQDEIGQLIGTVNDMLSRMNGSYKELEDAYAAQRRFVSDASHELRTPLTTIRGNVDFLQKMWSKEPGEQPNIDEEVLQVMSSEALSDIADEAKRMSQLVHDMLSLARADTGQTFDKSPVPLEPLVQEVVRRSQFLPHQAEWIVGNLSTLNGVYILGNKDYLQQMLFIFIENAFKYTPEGQVSLDAFRYEDQIGIRIADTGIGMNKEDVPLIFERFYRADQSRGVTEGIGLGLSIAKWIIDEMNGSVEVVTRLDEGTTFIIWLPMIFPVPLE</sequence>
<gene>
    <name evidence="17" type="ORF">PNBC_00465</name>
</gene>
<dbReference type="CDD" id="cd06225">
    <property type="entry name" value="HAMP"/>
    <property type="match status" value="1"/>
</dbReference>
<dbReference type="SUPFAM" id="SSF47384">
    <property type="entry name" value="Homodimeric domain of signal transducing histidine kinase"/>
    <property type="match status" value="1"/>
</dbReference>
<dbReference type="InterPro" id="IPR004358">
    <property type="entry name" value="Sig_transdc_His_kin-like_C"/>
</dbReference>
<dbReference type="RefSeq" id="WP_068654150.1">
    <property type="nucleotide sequence ID" value="NZ_CP017770.1"/>
</dbReference>
<dbReference type="Pfam" id="PF02518">
    <property type="entry name" value="HATPase_c"/>
    <property type="match status" value="1"/>
</dbReference>
<evidence type="ECO:0000313" key="18">
    <source>
        <dbReference type="Proteomes" id="UP000077134"/>
    </source>
</evidence>
<evidence type="ECO:0000256" key="10">
    <source>
        <dbReference type="ARBA" id="ARBA00022840"/>
    </source>
</evidence>
<comment type="catalytic activity">
    <reaction evidence="1">
        <text>ATP + protein L-histidine = ADP + protein N-phospho-L-histidine.</text>
        <dbReference type="EC" id="2.7.13.3"/>
    </reaction>
</comment>
<evidence type="ECO:0000256" key="9">
    <source>
        <dbReference type="ARBA" id="ARBA00022777"/>
    </source>
</evidence>
<proteinExistence type="predicted"/>
<dbReference type="STRING" id="1763538.LPB68_07385"/>
<keyword evidence="6" id="KW-0808">Transferase</keyword>
<dbReference type="EC" id="2.7.13.3" evidence="3"/>
<reference evidence="17 18" key="1">
    <citation type="submission" date="2016-02" db="EMBL/GenBank/DDBJ databases">
        <title>Paenibacillus sp. LPB0068, isolated from Crassostrea gigas.</title>
        <authorList>
            <person name="Shin S.-K."/>
            <person name="Yi H."/>
        </authorList>
    </citation>
    <scope>NUCLEOTIDE SEQUENCE [LARGE SCALE GENOMIC DNA]</scope>
    <source>
        <strain evidence="17 18">LPB0068</strain>
    </source>
</reference>
<evidence type="ECO:0000256" key="12">
    <source>
        <dbReference type="ARBA" id="ARBA00023012"/>
    </source>
</evidence>
<dbReference type="InterPro" id="IPR003594">
    <property type="entry name" value="HATPase_dom"/>
</dbReference>
<feature type="domain" description="HAMP" evidence="16">
    <location>
        <begin position="189"/>
        <end position="243"/>
    </location>
</feature>
<dbReference type="PROSITE" id="PS50885">
    <property type="entry name" value="HAMP"/>
    <property type="match status" value="1"/>
</dbReference>
<evidence type="ECO:0000256" key="11">
    <source>
        <dbReference type="ARBA" id="ARBA00022989"/>
    </source>
</evidence>
<dbReference type="PANTHER" id="PTHR45528">
    <property type="entry name" value="SENSOR HISTIDINE KINASE CPXA"/>
    <property type="match status" value="1"/>
</dbReference>
<comment type="caution">
    <text evidence="17">The sequence shown here is derived from an EMBL/GenBank/DDBJ whole genome shotgun (WGS) entry which is preliminary data.</text>
</comment>
<keyword evidence="10" id="KW-0067">ATP-binding</keyword>
<feature type="transmembrane region" description="Helical" evidence="14">
    <location>
        <begin position="7"/>
        <end position="32"/>
    </location>
</feature>
<keyword evidence="18" id="KW-1185">Reference proteome</keyword>
<evidence type="ECO:0000256" key="8">
    <source>
        <dbReference type="ARBA" id="ARBA00022741"/>
    </source>
</evidence>
<dbReference type="OrthoDB" id="9786919at2"/>
<evidence type="ECO:0000256" key="5">
    <source>
        <dbReference type="ARBA" id="ARBA00022553"/>
    </source>
</evidence>
<evidence type="ECO:0000259" key="16">
    <source>
        <dbReference type="PROSITE" id="PS50885"/>
    </source>
</evidence>
<evidence type="ECO:0000256" key="7">
    <source>
        <dbReference type="ARBA" id="ARBA00022692"/>
    </source>
</evidence>
<keyword evidence="11 14" id="KW-1133">Transmembrane helix</keyword>
<dbReference type="InterPro" id="IPR036097">
    <property type="entry name" value="HisK_dim/P_sf"/>
</dbReference>
<keyword evidence="7 14" id="KW-0812">Transmembrane</keyword>
<keyword evidence="4" id="KW-1003">Cell membrane</keyword>
<keyword evidence="12" id="KW-0902">Two-component regulatory system</keyword>
<dbReference type="InterPro" id="IPR005467">
    <property type="entry name" value="His_kinase_dom"/>
</dbReference>
<evidence type="ECO:0000256" key="14">
    <source>
        <dbReference type="SAM" id="Phobius"/>
    </source>
</evidence>
<evidence type="ECO:0000256" key="4">
    <source>
        <dbReference type="ARBA" id="ARBA00022475"/>
    </source>
</evidence>
<dbReference type="SMART" id="SM00388">
    <property type="entry name" value="HisKA"/>
    <property type="match status" value="1"/>
</dbReference>
<dbReference type="KEGG" id="pcx:LPB68_07385"/>
<dbReference type="Gene3D" id="1.10.287.130">
    <property type="match status" value="1"/>
</dbReference>
<dbReference type="SUPFAM" id="SSF55874">
    <property type="entry name" value="ATPase domain of HSP90 chaperone/DNA topoisomerase II/histidine kinase"/>
    <property type="match status" value="1"/>
</dbReference>
<dbReference type="GO" id="GO:0000155">
    <property type="term" value="F:phosphorelay sensor kinase activity"/>
    <property type="evidence" value="ECO:0007669"/>
    <property type="project" value="InterPro"/>
</dbReference>
<keyword evidence="13 14" id="KW-0472">Membrane</keyword>
<dbReference type="FunFam" id="1.10.287.130:FF:000001">
    <property type="entry name" value="Two-component sensor histidine kinase"/>
    <property type="match status" value="1"/>
</dbReference>
<dbReference type="AlphaFoldDB" id="A0A167GT05"/>
<dbReference type="PANTHER" id="PTHR45528:SF1">
    <property type="entry name" value="SENSOR HISTIDINE KINASE CPXA"/>
    <property type="match status" value="1"/>
</dbReference>
<keyword evidence="5" id="KW-0597">Phosphoprotein</keyword>
<evidence type="ECO:0000259" key="15">
    <source>
        <dbReference type="PROSITE" id="PS50109"/>
    </source>
</evidence>